<organism evidence="1 2">
    <name type="scientific">Sphaerobolus stellatus (strain SS14)</name>
    <dbReference type="NCBI Taxonomy" id="990650"/>
    <lineage>
        <taxon>Eukaryota</taxon>
        <taxon>Fungi</taxon>
        <taxon>Dikarya</taxon>
        <taxon>Basidiomycota</taxon>
        <taxon>Agaricomycotina</taxon>
        <taxon>Agaricomycetes</taxon>
        <taxon>Phallomycetidae</taxon>
        <taxon>Geastrales</taxon>
        <taxon>Sphaerobolaceae</taxon>
        <taxon>Sphaerobolus</taxon>
    </lineage>
</organism>
<sequence length="97" mass="11090">MSWKSLPDSYCRRLGSMNLIRFLGHLLSGMIAIRLPDIEREISIGLDDLNRRLKELPPPKYTDPSGELIGLIFEFTSAISRDVRGLTRFDPMSKKLL</sequence>
<reference evidence="1 2" key="1">
    <citation type="submission" date="2014-06" db="EMBL/GenBank/DDBJ databases">
        <title>Evolutionary Origins and Diversification of the Mycorrhizal Mutualists.</title>
        <authorList>
            <consortium name="DOE Joint Genome Institute"/>
            <consortium name="Mycorrhizal Genomics Consortium"/>
            <person name="Kohler A."/>
            <person name="Kuo A."/>
            <person name="Nagy L.G."/>
            <person name="Floudas D."/>
            <person name="Copeland A."/>
            <person name="Barry K.W."/>
            <person name="Cichocki N."/>
            <person name="Veneault-Fourrey C."/>
            <person name="LaButti K."/>
            <person name="Lindquist E.A."/>
            <person name="Lipzen A."/>
            <person name="Lundell T."/>
            <person name="Morin E."/>
            <person name="Murat C."/>
            <person name="Riley R."/>
            <person name="Ohm R."/>
            <person name="Sun H."/>
            <person name="Tunlid A."/>
            <person name="Henrissat B."/>
            <person name="Grigoriev I.V."/>
            <person name="Hibbett D.S."/>
            <person name="Martin F."/>
        </authorList>
    </citation>
    <scope>NUCLEOTIDE SEQUENCE [LARGE SCALE GENOMIC DNA]</scope>
    <source>
        <strain evidence="1 2">SS14</strain>
    </source>
</reference>
<dbReference type="InterPro" id="IPR027417">
    <property type="entry name" value="P-loop_NTPase"/>
</dbReference>
<evidence type="ECO:0000313" key="1">
    <source>
        <dbReference type="EMBL" id="KIJ46925.1"/>
    </source>
</evidence>
<protein>
    <submittedName>
        <fullName evidence="1">Uncharacterized protein</fullName>
    </submittedName>
</protein>
<dbReference type="HOGENOM" id="CLU_2348046_0_0_1"/>
<accession>A0A0C9UV39</accession>
<dbReference type="OrthoDB" id="10436627at2759"/>
<dbReference type="AlphaFoldDB" id="A0A0C9UV39"/>
<proteinExistence type="predicted"/>
<dbReference type="Gene3D" id="3.40.50.300">
    <property type="entry name" value="P-loop containing nucleotide triphosphate hydrolases"/>
    <property type="match status" value="1"/>
</dbReference>
<keyword evidence="2" id="KW-1185">Reference proteome</keyword>
<dbReference type="EMBL" id="KN837105">
    <property type="protein sequence ID" value="KIJ46925.1"/>
    <property type="molecule type" value="Genomic_DNA"/>
</dbReference>
<evidence type="ECO:0000313" key="2">
    <source>
        <dbReference type="Proteomes" id="UP000054279"/>
    </source>
</evidence>
<name>A0A0C9UV39_SPHS4</name>
<dbReference type="Proteomes" id="UP000054279">
    <property type="component" value="Unassembled WGS sequence"/>
</dbReference>
<gene>
    <name evidence="1" type="ORF">M422DRAFT_249669</name>
</gene>